<dbReference type="EMBL" id="JAINVV010000012">
    <property type="protein sequence ID" value="MBY8825635.1"/>
    <property type="molecule type" value="Genomic_DNA"/>
</dbReference>
<evidence type="ECO:0000256" key="1">
    <source>
        <dbReference type="ARBA" id="ARBA00006484"/>
    </source>
</evidence>
<dbReference type="SMART" id="SM00822">
    <property type="entry name" value="PKS_KR"/>
    <property type="match status" value="1"/>
</dbReference>
<dbReference type="PANTHER" id="PTHR43669:SF3">
    <property type="entry name" value="ALCOHOL DEHYDROGENASE, PUTATIVE (AFU_ORTHOLOGUE AFUA_3G03445)-RELATED"/>
    <property type="match status" value="1"/>
</dbReference>
<dbReference type="PROSITE" id="PS00061">
    <property type="entry name" value="ADH_SHORT"/>
    <property type="match status" value="1"/>
</dbReference>
<evidence type="ECO:0000313" key="4">
    <source>
        <dbReference type="EMBL" id="MBY8825635.1"/>
    </source>
</evidence>
<accession>A0ABS7PW96</accession>
<keyword evidence="5" id="KW-1185">Reference proteome</keyword>
<dbReference type="PANTHER" id="PTHR43669">
    <property type="entry name" value="5-KETO-D-GLUCONATE 5-REDUCTASE"/>
    <property type="match status" value="1"/>
</dbReference>
<dbReference type="SUPFAM" id="SSF51735">
    <property type="entry name" value="NAD(P)-binding Rossmann-fold domains"/>
    <property type="match status" value="1"/>
</dbReference>
<protein>
    <submittedName>
        <fullName evidence="4">SDR family oxidoreductase</fullName>
    </submittedName>
</protein>
<reference evidence="4 5" key="1">
    <citation type="submission" date="2021-08" db="EMBL/GenBank/DDBJ databases">
        <authorList>
            <person name="Tuo L."/>
        </authorList>
    </citation>
    <scope>NUCLEOTIDE SEQUENCE [LARGE SCALE GENOMIC DNA]</scope>
    <source>
        <strain evidence="4 5">JCM 31229</strain>
    </source>
</reference>
<organism evidence="4 5">
    <name type="scientific">Sphingomonas colocasiae</name>
    <dbReference type="NCBI Taxonomy" id="1848973"/>
    <lineage>
        <taxon>Bacteria</taxon>
        <taxon>Pseudomonadati</taxon>
        <taxon>Pseudomonadota</taxon>
        <taxon>Alphaproteobacteria</taxon>
        <taxon>Sphingomonadales</taxon>
        <taxon>Sphingomonadaceae</taxon>
        <taxon>Sphingomonas</taxon>
    </lineage>
</organism>
<dbReference type="Gene3D" id="3.40.50.720">
    <property type="entry name" value="NAD(P)-binding Rossmann-like Domain"/>
    <property type="match status" value="1"/>
</dbReference>
<dbReference type="InterPro" id="IPR020904">
    <property type="entry name" value="Sc_DH/Rdtase_CS"/>
</dbReference>
<dbReference type="CDD" id="cd05233">
    <property type="entry name" value="SDR_c"/>
    <property type="match status" value="1"/>
</dbReference>
<dbReference type="InterPro" id="IPR057326">
    <property type="entry name" value="KR_dom"/>
</dbReference>
<name>A0ABS7PW96_9SPHN</name>
<dbReference type="InterPro" id="IPR036291">
    <property type="entry name" value="NAD(P)-bd_dom_sf"/>
</dbReference>
<dbReference type="RefSeq" id="WP_222992726.1">
    <property type="nucleotide sequence ID" value="NZ_JAINVV010000012.1"/>
</dbReference>
<proteinExistence type="inferred from homology"/>
<dbReference type="Pfam" id="PF13561">
    <property type="entry name" value="adh_short_C2"/>
    <property type="match status" value="1"/>
</dbReference>
<evidence type="ECO:0000256" key="2">
    <source>
        <dbReference type="ARBA" id="ARBA00023002"/>
    </source>
</evidence>
<comment type="caution">
    <text evidence="4">The sequence shown here is derived from an EMBL/GenBank/DDBJ whole genome shotgun (WGS) entry which is preliminary data.</text>
</comment>
<dbReference type="PRINTS" id="PR00080">
    <property type="entry name" value="SDRFAMILY"/>
</dbReference>
<keyword evidence="2" id="KW-0560">Oxidoreductase</keyword>
<comment type="similarity">
    <text evidence="1">Belongs to the short-chain dehydrogenases/reductases (SDR) family.</text>
</comment>
<dbReference type="PRINTS" id="PR00081">
    <property type="entry name" value="GDHRDH"/>
</dbReference>
<dbReference type="Proteomes" id="UP000706039">
    <property type="component" value="Unassembled WGS sequence"/>
</dbReference>
<evidence type="ECO:0000313" key="5">
    <source>
        <dbReference type="Proteomes" id="UP000706039"/>
    </source>
</evidence>
<gene>
    <name evidence="4" type="ORF">K7G82_25260</name>
</gene>
<sequence>MTQRLIITGSASGIGRALAEKLADRGDAALFLVDRQADALADLAQRLGQHCPVFWRAGDLGEVAFCEQVIADGAATLGGIDGIASNAGAMKGGPLLELSPEDFDYLFRVNTRPTWLLGRAAHGHLKASGGAIVATGSIAAEHPAPPLGSYSASKAALLMLVRQMAIEWGPDGIRINCVSPGPTLTPMVAGYDDERIRQRSRKIPLRRIGLPVQVADAIAFLLGPEAAHVTGQNLVVDGGLGSALMPLSGSGEGQPQRG</sequence>
<feature type="domain" description="Ketoreductase" evidence="3">
    <location>
        <begin position="3"/>
        <end position="181"/>
    </location>
</feature>
<evidence type="ECO:0000259" key="3">
    <source>
        <dbReference type="SMART" id="SM00822"/>
    </source>
</evidence>
<dbReference type="InterPro" id="IPR002347">
    <property type="entry name" value="SDR_fam"/>
</dbReference>